<dbReference type="CDD" id="cd06852">
    <property type="entry name" value="GT_MraY"/>
    <property type="match status" value="1"/>
</dbReference>
<comment type="subcellular location">
    <subcellularLocation>
        <location evidence="13">Cell membrane</location>
        <topology evidence="13">Multi-pass membrane protein</topology>
    </subcellularLocation>
    <subcellularLocation>
        <location evidence="1">Membrane</location>
        <topology evidence="1">Multi-pass membrane protein</topology>
    </subcellularLocation>
</comment>
<feature type="transmembrane region" description="Helical" evidence="13">
    <location>
        <begin position="238"/>
        <end position="255"/>
    </location>
</feature>
<evidence type="ECO:0000256" key="6">
    <source>
        <dbReference type="ARBA" id="ARBA00022692"/>
    </source>
</evidence>
<evidence type="ECO:0000313" key="17">
    <source>
        <dbReference type="Proteomes" id="UP000018680"/>
    </source>
</evidence>
<keyword evidence="4 13" id="KW-0132">Cell division</keyword>
<accession>V5WHC7</accession>
<dbReference type="NCBIfam" id="TIGR00445">
    <property type="entry name" value="mraY"/>
    <property type="match status" value="1"/>
</dbReference>
<proteinExistence type="inferred from homology"/>
<keyword evidence="7 13" id="KW-0133">Cell shape</keyword>
<dbReference type="GO" id="GO:0051301">
    <property type="term" value="P:cell division"/>
    <property type="evidence" value="ECO:0007669"/>
    <property type="project" value="UniProtKB-KW"/>
</dbReference>
<dbReference type="PATRIC" id="fig|1307761.3.peg.1153"/>
<evidence type="ECO:0000256" key="13">
    <source>
        <dbReference type="HAMAP-Rule" id="MF_00038"/>
    </source>
</evidence>
<evidence type="ECO:0000256" key="14">
    <source>
        <dbReference type="NCBIfam" id="TIGR00445"/>
    </source>
</evidence>
<evidence type="ECO:0000256" key="8">
    <source>
        <dbReference type="ARBA" id="ARBA00022984"/>
    </source>
</evidence>
<dbReference type="GO" id="GO:0009252">
    <property type="term" value="P:peptidoglycan biosynthetic process"/>
    <property type="evidence" value="ECO:0007669"/>
    <property type="project" value="UniProtKB-UniRule"/>
</dbReference>
<feature type="transmembrane region" description="Helical" evidence="13">
    <location>
        <begin position="134"/>
        <end position="151"/>
    </location>
</feature>
<dbReference type="eggNOG" id="COG0472">
    <property type="taxonomic scope" value="Bacteria"/>
</dbReference>
<feature type="binding site" evidence="15">
    <location>
        <position position="191"/>
    </location>
    <ligand>
        <name>Mg(2+)</name>
        <dbReference type="ChEBI" id="CHEBI:18420"/>
    </ligand>
</feature>
<dbReference type="Proteomes" id="UP000018680">
    <property type="component" value="Chromosome"/>
</dbReference>
<evidence type="ECO:0000256" key="1">
    <source>
        <dbReference type="ARBA" id="ARBA00004141"/>
    </source>
</evidence>
<dbReference type="PANTHER" id="PTHR22926">
    <property type="entry name" value="PHOSPHO-N-ACETYLMURAMOYL-PENTAPEPTIDE-TRANSFERASE"/>
    <property type="match status" value="1"/>
</dbReference>
<evidence type="ECO:0000256" key="9">
    <source>
        <dbReference type="ARBA" id="ARBA00022989"/>
    </source>
</evidence>
<dbReference type="EMBL" id="CP006939">
    <property type="protein sequence ID" value="AHC14561.1"/>
    <property type="molecule type" value="Genomic_DNA"/>
</dbReference>
<keyword evidence="3" id="KW-0997">Cell inner membrane</keyword>
<evidence type="ECO:0000313" key="16">
    <source>
        <dbReference type="EMBL" id="AHC14561.1"/>
    </source>
</evidence>
<feature type="binding site" evidence="15">
    <location>
        <position position="266"/>
    </location>
    <ligand>
        <name>Mg(2+)</name>
        <dbReference type="ChEBI" id="CHEBI:18420"/>
    </ligand>
</feature>
<comment type="cofactor">
    <cofactor evidence="13 15">
        <name>Mg(2+)</name>
        <dbReference type="ChEBI" id="CHEBI:18420"/>
    </cofactor>
</comment>
<comment type="function">
    <text evidence="13">Catalyzes the initial step of the lipid cycle reactions in the biosynthesis of the cell wall peptidoglycan: transfers peptidoglycan precursor phospho-MurNAc-pentapeptide from UDP-MurNAc-pentapeptide onto the lipid carrier undecaprenyl phosphate, yielding undecaprenyl-pyrophosphoryl-MurNAc-pentapeptide, known as lipid I.</text>
</comment>
<dbReference type="PROSITE" id="PS01347">
    <property type="entry name" value="MRAY_1"/>
    <property type="match status" value="1"/>
</dbReference>
<keyword evidence="10 13" id="KW-0472">Membrane</keyword>
<comment type="similarity">
    <text evidence="2 13">Belongs to the glycosyltransferase 4 family. MraY subfamily.</text>
</comment>
<keyword evidence="17" id="KW-1185">Reference proteome</keyword>
<keyword evidence="13" id="KW-1003">Cell membrane</keyword>
<dbReference type="GO" id="GO:0005886">
    <property type="term" value="C:plasma membrane"/>
    <property type="evidence" value="ECO:0007669"/>
    <property type="project" value="UniProtKB-SubCell"/>
</dbReference>
<keyword evidence="8 13" id="KW-0573">Peptidoglycan synthesis</keyword>
<keyword evidence="5 13" id="KW-0808">Transferase</keyword>
<evidence type="ECO:0000256" key="5">
    <source>
        <dbReference type="ARBA" id="ARBA00022679"/>
    </source>
</evidence>
<evidence type="ECO:0000256" key="10">
    <source>
        <dbReference type="ARBA" id="ARBA00023136"/>
    </source>
</evidence>
<evidence type="ECO:0000256" key="15">
    <source>
        <dbReference type="PIRSR" id="PIRSR600715-1"/>
    </source>
</evidence>
<comment type="catalytic activity">
    <reaction evidence="13">
        <text>UDP-N-acetyl-alpha-D-muramoyl-L-alanyl-gamma-D-glutamyl-meso-2,6-diaminopimeloyl-D-alanyl-D-alanine + di-trans,octa-cis-undecaprenyl phosphate = di-trans,octa-cis-undecaprenyl diphospho-N-acetyl-alpha-D-muramoyl-L-alanyl-D-glutamyl-meso-2,6-diaminopimeloyl-D-alanyl-D-alanine + UMP</text>
        <dbReference type="Rhea" id="RHEA:28386"/>
        <dbReference type="ChEBI" id="CHEBI:57865"/>
        <dbReference type="ChEBI" id="CHEBI:60392"/>
        <dbReference type="ChEBI" id="CHEBI:61386"/>
        <dbReference type="ChEBI" id="CHEBI:61387"/>
        <dbReference type="EC" id="2.7.8.13"/>
    </reaction>
</comment>
<dbReference type="InterPro" id="IPR000715">
    <property type="entry name" value="Glycosyl_transferase_4"/>
</dbReference>
<feature type="transmembrane region" description="Helical" evidence="13">
    <location>
        <begin position="171"/>
        <end position="192"/>
    </location>
</feature>
<keyword evidence="13 15" id="KW-0479">Metal-binding</keyword>
<feature type="transmembrane region" description="Helical" evidence="13">
    <location>
        <begin position="27"/>
        <end position="48"/>
    </location>
</feature>
<dbReference type="OrthoDB" id="9805475at2"/>
<feature type="transmembrane region" description="Helical" evidence="13">
    <location>
        <begin position="199"/>
        <end position="218"/>
    </location>
</feature>
<evidence type="ECO:0000256" key="11">
    <source>
        <dbReference type="ARBA" id="ARBA00023306"/>
    </source>
</evidence>
<keyword evidence="13 15" id="KW-0460">Magnesium</keyword>
<feature type="transmembrane region" description="Helical" evidence="13">
    <location>
        <begin position="341"/>
        <end position="358"/>
    </location>
</feature>
<dbReference type="UniPathway" id="UPA00219"/>
<feature type="transmembrane region" description="Helical" evidence="13">
    <location>
        <begin position="69"/>
        <end position="90"/>
    </location>
</feature>
<keyword evidence="11 13" id="KW-0131">Cell cycle</keyword>
<evidence type="ECO:0000256" key="12">
    <source>
        <dbReference type="ARBA" id="ARBA00023316"/>
    </source>
</evidence>
<keyword evidence="12 13" id="KW-0961">Cell wall biogenesis/degradation</keyword>
<evidence type="ECO:0000256" key="7">
    <source>
        <dbReference type="ARBA" id="ARBA00022960"/>
    </source>
</evidence>
<dbReference type="HOGENOM" id="CLU_023982_0_0_12"/>
<dbReference type="EC" id="2.7.8.13" evidence="13 14"/>
<dbReference type="GO" id="GO:0046872">
    <property type="term" value="F:metal ion binding"/>
    <property type="evidence" value="ECO:0007669"/>
    <property type="project" value="UniProtKB-KW"/>
</dbReference>
<keyword evidence="6 13" id="KW-0812">Transmembrane</keyword>
<dbReference type="PROSITE" id="PS01348">
    <property type="entry name" value="MRAY_2"/>
    <property type="match status" value="1"/>
</dbReference>
<dbReference type="GO" id="GO:0051992">
    <property type="term" value="F:UDP-N-acetylmuramoyl-L-alanyl-D-glutamyl-meso-2,6-diaminopimelyl-D-alanyl-D-alanine:undecaprenyl-phosphate transferase activity"/>
    <property type="evidence" value="ECO:0007669"/>
    <property type="project" value="RHEA"/>
</dbReference>
<evidence type="ECO:0000256" key="4">
    <source>
        <dbReference type="ARBA" id="ARBA00022618"/>
    </source>
</evidence>
<dbReference type="AlphaFoldDB" id="V5WHC7"/>
<evidence type="ECO:0000256" key="3">
    <source>
        <dbReference type="ARBA" id="ARBA00022519"/>
    </source>
</evidence>
<dbReference type="InterPro" id="IPR018480">
    <property type="entry name" value="PNAcMuramoyl-5peptid_Trfase_CS"/>
</dbReference>
<evidence type="ECO:0000256" key="2">
    <source>
        <dbReference type="ARBA" id="ARBA00005583"/>
    </source>
</evidence>
<dbReference type="RefSeq" id="WP_024267485.1">
    <property type="nucleotide sequence ID" value="NC_023035.1"/>
</dbReference>
<dbReference type="STRING" id="1307761.L21SP2_1158"/>
<dbReference type="Pfam" id="PF00953">
    <property type="entry name" value="Glycos_transf_4"/>
    <property type="match status" value="1"/>
</dbReference>
<organism evidence="16 17">
    <name type="scientific">Salinispira pacifica</name>
    <dbReference type="NCBI Taxonomy" id="1307761"/>
    <lineage>
        <taxon>Bacteria</taxon>
        <taxon>Pseudomonadati</taxon>
        <taxon>Spirochaetota</taxon>
        <taxon>Spirochaetia</taxon>
        <taxon>Spirochaetales</taxon>
        <taxon>Spirochaetaceae</taxon>
        <taxon>Salinispira</taxon>
    </lineage>
</organism>
<comment type="pathway">
    <text evidence="13">Cell wall biogenesis; peptidoglycan biosynthesis.</text>
</comment>
<dbReference type="HAMAP" id="MF_00038">
    <property type="entry name" value="MraY"/>
    <property type="match status" value="1"/>
</dbReference>
<protein>
    <recommendedName>
        <fullName evidence="13 14">Phospho-N-acetylmuramoyl-pentapeptide-transferase</fullName>
        <ecNumber evidence="13 14">2.7.8.13</ecNumber>
    </recommendedName>
    <alternativeName>
        <fullName evidence="13">UDP-MurNAc-pentapeptide phosphotransferase</fullName>
    </alternativeName>
</protein>
<keyword evidence="9 13" id="KW-1133">Transmembrane helix</keyword>
<dbReference type="GO" id="GO:0008963">
    <property type="term" value="F:phospho-N-acetylmuramoyl-pentapeptide-transferase activity"/>
    <property type="evidence" value="ECO:0007669"/>
    <property type="project" value="UniProtKB-UniRule"/>
</dbReference>
<dbReference type="GO" id="GO:0008360">
    <property type="term" value="P:regulation of cell shape"/>
    <property type="evidence" value="ECO:0007669"/>
    <property type="project" value="UniProtKB-KW"/>
</dbReference>
<gene>
    <name evidence="13" type="primary">mraY</name>
    <name evidence="16" type="ORF">L21SP2_1158</name>
</gene>
<feature type="transmembrane region" description="Helical" evidence="13">
    <location>
        <begin position="289"/>
        <end position="310"/>
    </location>
</feature>
<dbReference type="InterPro" id="IPR003524">
    <property type="entry name" value="PNAcMuramoyl-5peptid_Trfase"/>
</dbReference>
<dbReference type="PANTHER" id="PTHR22926:SF5">
    <property type="entry name" value="PHOSPHO-N-ACETYLMURAMOYL-PENTAPEPTIDE-TRANSFERASE HOMOLOG"/>
    <property type="match status" value="1"/>
</dbReference>
<reference evidence="16 17" key="1">
    <citation type="journal article" date="2015" name="Stand. Genomic Sci.">
        <title>Complete genome sequence and description of Salinispira pacifica gen. nov., sp. nov., a novel spirochaete isolated form a hypersaline microbial mat.</title>
        <authorList>
            <person name="Ben Hania W."/>
            <person name="Joseph M."/>
            <person name="Schumann P."/>
            <person name="Bunk B."/>
            <person name="Fiebig A."/>
            <person name="Sproer C."/>
            <person name="Klenk H.P."/>
            <person name="Fardeau M.L."/>
            <person name="Spring S."/>
        </authorList>
    </citation>
    <scope>NUCLEOTIDE SEQUENCE [LARGE SCALE GENOMIC DNA]</scope>
    <source>
        <strain evidence="16 17">L21-RPul-D2</strain>
    </source>
</reference>
<feature type="transmembrane region" description="Helical" evidence="13">
    <location>
        <begin position="262"/>
        <end position="283"/>
    </location>
</feature>
<dbReference type="KEGG" id="slr:L21SP2_1158"/>
<dbReference type="GO" id="GO:0071555">
    <property type="term" value="P:cell wall organization"/>
    <property type="evidence" value="ECO:0007669"/>
    <property type="project" value="UniProtKB-KW"/>
</dbReference>
<sequence>MFKEFLYPLVEYFTPFNIFQYITFRSAYAAVTSLLITFLFGHQIIDLLKRRHIGEEIRGDGPKSHVSKTGTPTMGGVMIIFSTSFSVLLWMDPRNLYTWVSQLAILGFGAVGFIDDYIKVYMGKKSGLPSHVKMAGQLLVSTAIMLLLYFNRHEFTTLLYVPMVKNAVLDLGVLFIPFGVFWLVGFTNAVNLTDGLDGLATGLSIMVGLTFGAIAYLTGRVDFSQYLSIPYLAGAEEITILAFAMVGASVGFLWYNSNPAEVFMGDTGSLMLGGTLGVMAIMIKKELLLVIVGGVFVLETLTVIIQVVSYKMRKKRVFLMAPLHHHFELKGWAETKVVQRFWILGGLFAILGLSTLKIQ</sequence>
<feature type="transmembrane region" description="Helical" evidence="13">
    <location>
        <begin position="96"/>
        <end position="114"/>
    </location>
</feature>
<name>V5WHC7_9SPIO</name>